<keyword evidence="5" id="KW-1185">Reference proteome</keyword>
<protein>
    <recommendedName>
        <fullName evidence="2">Antitoxin</fullName>
    </recommendedName>
</protein>
<reference evidence="4 5" key="1">
    <citation type="submission" date="2018-11" db="EMBL/GenBank/DDBJ databases">
        <title>Genomic Encyclopedia of Type Strains, Phase IV (KMG-IV): sequencing the most valuable type-strain genomes for metagenomic binning, comparative biology and taxonomic classification.</title>
        <authorList>
            <person name="Goeker M."/>
        </authorList>
    </citation>
    <scope>NUCLEOTIDE SEQUENCE [LARGE SCALE GENOMIC DNA]</scope>
    <source>
        <strain evidence="4 5">DSM 5900</strain>
    </source>
</reference>
<evidence type="ECO:0000313" key="4">
    <source>
        <dbReference type="EMBL" id="ROP91374.1"/>
    </source>
</evidence>
<dbReference type="OrthoDB" id="361531at2"/>
<dbReference type="Pfam" id="PF02604">
    <property type="entry name" value="PhdYeFM_antitox"/>
    <property type="match status" value="1"/>
</dbReference>
<feature type="compositionally biased region" description="Basic and acidic residues" evidence="3">
    <location>
        <begin position="13"/>
        <end position="24"/>
    </location>
</feature>
<dbReference type="InterPro" id="IPR036165">
    <property type="entry name" value="YefM-like_sf"/>
</dbReference>
<dbReference type="InterPro" id="IPR006442">
    <property type="entry name" value="Antitoxin_Phd/YefM"/>
</dbReference>
<dbReference type="RefSeq" id="WP_123691194.1">
    <property type="nucleotide sequence ID" value="NZ_AP019700.1"/>
</dbReference>
<comment type="caution">
    <text evidence="4">The sequence shown here is derived from an EMBL/GenBank/DDBJ whole genome shotgun (WGS) entry which is preliminary data.</text>
</comment>
<evidence type="ECO:0000313" key="5">
    <source>
        <dbReference type="Proteomes" id="UP000278222"/>
    </source>
</evidence>
<feature type="region of interest" description="Disordered" evidence="3">
    <location>
        <begin position="1"/>
        <end position="24"/>
    </location>
</feature>
<comment type="function">
    <text evidence="2">Antitoxin component of a type II toxin-antitoxin (TA) system.</text>
</comment>
<evidence type="ECO:0000256" key="3">
    <source>
        <dbReference type="SAM" id="MobiDB-lite"/>
    </source>
</evidence>
<accession>A0A3N1LK55</accession>
<organism evidence="4 5">
    <name type="scientific">Stella humosa</name>
    <dbReference type="NCBI Taxonomy" id="94"/>
    <lineage>
        <taxon>Bacteria</taxon>
        <taxon>Pseudomonadati</taxon>
        <taxon>Pseudomonadota</taxon>
        <taxon>Alphaproteobacteria</taxon>
        <taxon>Rhodospirillales</taxon>
        <taxon>Stellaceae</taxon>
        <taxon>Stella</taxon>
    </lineage>
</organism>
<dbReference type="AlphaFoldDB" id="A0A3N1LK55"/>
<dbReference type="NCBIfam" id="TIGR01552">
    <property type="entry name" value="phd_fam"/>
    <property type="match status" value="1"/>
</dbReference>
<evidence type="ECO:0000256" key="2">
    <source>
        <dbReference type="RuleBase" id="RU362080"/>
    </source>
</evidence>
<proteinExistence type="inferred from homology"/>
<evidence type="ECO:0000256" key="1">
    <source>
        <dbReference type="ARBA" id="ARBA00009981"/>
    </source>
</evidence>
<dbReference type="EMBL" id="RJKX01000014">
    <property type="protein sequence ID" value="ROP91374.1"/>
    <property type="molecule type" value="Genomic_DNA"/>
</dbReference>
<dbReference type="Gene3D" id="3.40.1620.10">
    <property type="entry name" value="YefM-like domain"/>
    <property type="match status" value="1"/>
</dbReference>
<sequence length="102" mass="11397">MSRNSGTAYRTPRKVDRSGKRDGWKLQDAKAQFSEVVRRARDEGPQRVTVRGQDAVVVIAADEFDRMVKPAAALPFVAFMESLSIEGLDLTRPHDVGREPDI</sequence>
<dbReference type="SUPFAM" id="SSF143120">
    <property type="entry name" value="YefM-like"/>
    <property type="match status" value="1"/>
</dbReference>
<dbReference type="Proteomes" id="UP000278222">
    <property type="component" value="Unassembled WGS sequence"/>
</dbReference>
<name>A0A3N1LK55_9PROT</name>
<gene>
    <name evidence="4" type="ORF">EDC65_3241</name>
</gene>
<comment type="similarity">
    <text evidence="1 2">Belongs to the phD/YefM antitoxin family.</text>
</comment>